<proteinExistence type="predicted"/>
<dbReference type="RefSeq" id="WP_377280069.1">
    <property type="nucleotide sequence ID" value="NZ_JBHSGL010000015.1"/>
</dbReference>
<evidence type="ECO:0000313" key="3">
    <source>
        <dbReference type="Proteomes" id="UP001595932"/>
    </source>
</evidence>
<accession>A0ABV9MEQ9</accession>
<name>A0ABV9MEQ9_9BACL</name>
<keyword evidence="3" id="KW-1185">Reference proteome</keyword>
<feature type="domain" description="MEDS" evidence="1">
    <location>
        <begin position="19"/>
        <end position="171"/>
    </location>
</feature>
<reference evidence="3" key="1">
    <citation type="journal article" date="2019" name="Int. J. Syst. Evol. Microbiol.">
        <title>The Global Catalogue of Microorganisms (GCM) 10K type strain sequencing project: providing services to taxonomists for standard genome sequencing and annotation.</title>
        <authorList>
            <consortium name="The Broad Institute Genomics Platform"/>
            <consortium name="The Broad Institute Genome Sequencing Center for Infectious Disease"/>
            <person name="Wu L."/>
            <person name="Ma J."/>
        </authorList>
    </citation>
    <scope>NUCLEOTIDE SEQUENCE [LARGE SCALE GENOMIC DNA]</scope>
    <source>
        <strain evidence="3">CGMCC 1.12151</strain>
    </source>
</reference>
<organism evidence="2 3">
    <name type="scientific">Planococcus dechangensis</name>
    <dbReference type="NCBI Taxonomy" id="1176255"/>
    <lineage>
        <taxon>Bacteria</taxon>
        <taxon>Bacillati</taxon>
        <taxon>Bacillota</taxon>
        <taxon>Bacilli</taxon>
        <taxon>Bacillales</taxon>
        <taxon>Caryophanaceae</taxon>
        <taxon>Planococcus</taxon>
    </lineage>
</organism>
<dbReference type="Proteomes" id="UP001595932">
    <property type="component" value="Unassembled WGS sequence"/>
</dbReference>
<comment type="caution">
    <text evidence="2">The sequence shown here is derived from an EMBL/GenBank/DDBJ whole genome shotgun (WGS) entry which is preliminary data.</text>
</comment>
<dbReference type="Pfam" id="PF14417">
    <property type="entry name" value="MEDS"/>
    <property type="match status" value="1"/>
</dbReference>
<dbReference type="EMBL" id="JBHSGL010000015">
    <property type="protein sequence ID" value="MFC4714352.1"/>
    <property type="molecule type" value="Genomic_DNA"/>
</dbReference>
<dbReference type="InterPro" id="IPR025847">
    <property type="entry name" value="MEDS_domain"/>
</dbReference>
<evidence type="ECO:0000313" key="2">
    <source>
        <dbReference type="EMBL" id="MFC4714352.1"/>
    </source>
</evidence>
<sequence>MNQETIDFTETLCQMEGAHIFYLTEKTELYISNAVSYIIDGVQKGERVLFVENSRLYPKIEKKLKQLLTAEEMEFLLYINNFDFYWRKGNFHPEAILDYFEKVVGSFTADGRQCRTWGHIEWGSQEDIEEKILTYEKEIDLRVPHKQVISVCAYDALRVSDQLSERLMHCHGYFMKDNSIAALTFSKDSVARK</sequence>
<evidence type="ECO:0000259" key="1">
    <source>
        <dbReference type="Pfam" id="PF14417"/>
    </source>
</evidence>
<protein>
    <submittedName>
        <fullName evidence="2">MEDS domain-containing protein</fullName>
    </submittedName>
</protein>
<gene>
    <name evidence="2" type="ORF">ACFO5U_15985</name>
</gene>